<sequence>MPYSERDGWRHVTDNCVLDALLDNQNARLFIEGIGPLEKWGEPRVGRLLLAHGAGAGQDSSFMQGLREYLGRNGVQTLSIEFAYMQRIRREKRRRPPPSVDHLVEEMIQWCGILTHRNLPPLWLGGKSLGGRVASLVASRQETAGLVLCGYPFHPPRKPERTRLAHWPRITCPTLVLQGTRDPFGTRDEIEGYDLPGNAKVTFLEDGEHDWKPRKSSGLTQNQLIEQAAIGVAGFMTASR</sequence>
<dbReference type="InterPro" id="IPR046879">
    <property type="entry name" value="KANL3/Tex30_Abhydrolase"/>
</dbReference>
<keyword evidence="2" id="KW-0378">Hydrolase</keyword>
<dbReference type="EMBL" id="JBHRUH010000050">
    <property type="protein sequence ID" value="MFC3294322.1"/>
    <property type="molecule type" value="Genomic_DNA"/>
</dbReference>
<dbReference type="PANTHER" id="PTHR13136">
    <property type="entry name" value="TESTIS DEVELOPMENT PROTEIN PRTD"/>
    <property type="match status" value="1"/>
</dbReference>
<dbReference type="GO" id="GO:0016787">
    <property type="term" value="F:hydrolase activity"/>
    <property type="evidence" value="ECO:0007669"/>
    <property type="project" value="UniProtKB-KW"/>
</dbReference>
<proteinExistence type="predicted"/>
<evidence type="ECO:0000259" key="1">
    <source>
        <dbReference type="Pfam" id="PF20408"/>
    </source>
</evidence>
<dbReference type="SUPFAM" id="SSF53474">
    <property type="entry name" value="alpha/beta-Hydrolases"/>
    <property type="match status" value="1"/>
</dbReference>
<reference evidence="3" key="1">
    <citation type="journal article" date="2019" name="Int. J. Syst. Evol. Microbiol.">
        <title>The Global Catalogue of Microorganisms (GCM) 10K type strain sequencing project: providing services to taxonomists for standard genome sequencing and annotation.</title>
        <authorList>
            <consortium name="The Broad Institute Genomics Platform"/>
            <consortium name="The Broad Institute Genome Sequencing Center for Infectious Disease"/>
            <person name="Wu L."/>
            <person name="Ma J."/>
        </authorList>
    </citation>
    <scope>NUCLEOTIDE SEQUENCE [LARGE SCALE GENOMIC DNA]</scope>
    <source>
        <strain evidence="3">KCTC 12847</strain>
    </source>
</reference>
<dbReference type="InterPro" id="IPR029058">
    <property type="entry name" value="AB_hydrolase_fold"/>
</dbReference>
<name>A0ABV7M7U3_9GAMM</name>
<dbReference type="InterPro" id="IPR026555">
    <property type="entry name" value="NSL3/Tex30"/>
</dbReference>
<dbReference type="Proteomes" id="UP001595640">
    <property type="component" value="Unassembled WGS sequence"/>
</dbReference>
<dbReference type="Gene3D" id="3.40.50.1820">
    <property type="entry name" value="alpha/beta hydrolase"/>
    <property type="match status" value="1"/>
</dbReference>
<dbReference type="Pfam" id="PF20408">
    <property type="entry name" value="Abhydrolase_11"/>
    <property type="match status" value="1"/>
</dbReference>
<dbReference type="PANTHER" id="PTHR13136:SF11">
    <property type="entry name" value="TESTIS-EXPRESSED PROTEIN 30"/>
    <property type="match status" value="1"/>
</dbReference>
<protein>
    <submittedName>
        <fullName evidence="2">Alpha/beta family hydrolase</fullName>
    </submittedName>
</protein>
<comment type="caution">
    <text evidence="2">The sequence shown here is derived from an EMBL/GenBank/DDBJ whole genome shotgun (WGS) entry which is preliminary data.</text>
</comment>
<gene>
    <name evidence="2" type="ORF">ACFOEI_20040</name>
</gene>
<evidence type="ECO:0000313" key="2">
    <source>
        <dbReference type="EMBL" id="MFC3294322.1"/>
    </source>
</evidence>
<keyword evidence="3" id="KW-1185">Reference proteome</keyword>
<accession>A0ABV7M7U3</accession>
<organism evidence="2 3">
    <name type="scientific">Modicisalibacter luteus</name>
    <dbReference type="NCBI Taxonomy" id="453962"/>
    <lineage>
        <taxon>Bacteria</taxon>
        <taxon>Pseudomonadati</taxon>
        <taxon>Pseudomonadota</taxon>
        <taxon>Gammaproteobacteria</taxon>
        <taxon>Oceanospirillales</taxon>
        <taxon>Halomonadaceae</taxon>
        <taxon>Modicisalibacter</taxon>
    </lineage>
</organism>
<evidence type="ECO:0000313" key="3">
    <source>
        <dbReference type="Proteomes" id="UP001595640"/>
    </source>
</evidence>
<dbReference type="RefSeq" id="WP_019016922.1">
    <property type="nucleotide sequence ID" value="NZ_BMXD01000004.1"/>
</dbReference>
<feature type="domain" description="KANL3/Tex30 alpha/beta hydrolase-like" evidence="1">
    <location>
        <begin position="47"/>
        <end position="236"/>
    </location>
</feature>